<feature type="region of interest" description="Disordered" evidence="1">
    <location>
        <begin position="86"/>
        <end position="127"/>
    </location>
</feature>
<feature type="compositionally biased region" description="Basic and acidic residues" evidence="1">
    <location>
        <begin position="102"/>
        <end position="127"/>
    </location>
</feature>
<evidence type="ECO:0000313" key="3">
    <source>
        <dbReference type="EMBL" id="MBD2189492.1"/>
    </source>
</evidence>
<dbReference type="InterPro" id="IPR058956">
    <property type="entry name" value="MamC"/>
</dbReference>
<feature type="transmembrane region" description="Helical" evidence="2">
    <location>
        <begin position="190"/>
        <end position="207"/>
    </location>
</feature>
<dbReference type="Pfam" id="PF26373">
    <property type="entry name" value="MamC"/>
    <property type="match status" value="1"/>
</dbReference>
<name>A0ABR8A2C4_9CYAN</name>
<evidence type="ECO:0000313" key="4">
    <source>
        <dbReference type="Proteomes" id="UP000642094"/>
    </source>
</evidence>
<dbReference type="EMBL" id="JACJQB010000040">
    <property type="protein sequence ID" value="MBD2189492.1"/>
    <property type="molecule type" value="Genomic_DNA"/>
</dbReference>
<keyword evidence="4" id="KW-1185">Reference proteome</keyword>
<protein>
    <submittedName>
        <fullName evidence="3">Uncharacterized protein</fullName>
    </submittedName>
</protein>
<comment type="caution">
    <text evidence="3">The sequence shown here is derived from an EMBL/GenBank/DDBJ whole genome shotgun (WGS) entry which is preliminary data.</text>
</comment>
<dbReference type="RefSeq" id="WP_190404317.1">
    <property type="nucleotide sequence ID" value="NZ_JACJQB010000040.1"/>
</dbReference>
<sequence length="338" mass="36843">MSEDSNRNSSFNAAANSRVHHVTLEDVAQFTPEKVNHIYRGGIRQGAGRTDVQAQQMVDKIPASQRAGVDGQSAAARTKEYLSNKDASHIHPHSKGGSTHPDNMKWEDRIPNRTRGDKPMTPKEQKAIDAKANVDNLTGAVQRGMEAGLKGAVIGAVTTLPFSFLRNALRVSRGEMTSQEAAIETGKETLIGGAVGGVTAFTVTAVASAFPPIAIALTAVSPVLLVAGGAGMVYEFFKILEDHKQEVRDYYNALTEQQLSYLQQVEDEMTYEHKKNLRFLDEQSALSEEIVNRPRRSGIEGAFERLQQSMAIAEIMGLTSKDSKLLANSKQRYLSANS</sequence>
<organism evidence="3 4">
    <name type="scientific">Pseudanabaena mucicola FACHB-723</name>
    <dbReference type="NCBI Taxonomy" id="2692860"/>
    <lineage>
        <taxon>Bacteria</taxon>
        <taxon>Bacillati</taxon>
        <taxon>Cyanobacteriota</taxon>
        <taxon>Cyanophyceae</taxon>
        <taxon>Pseudanabaenales</taxon>
        <taxon>Pseudanabaenaceae</taxon>
        <taxon>Pseudanabaena</taxon>
    </lineage>
</organism>
<proteinExistence type="predicted"/>
<gene>
    <name evidence="3" type="ORF">H6F41_15265</name>
</gene>
<feature type="transmembrane region" description="Helical" evidence="2">
    <location>
        <begin position="213"/>
        <end position="234"/>
    </location>
</feature>
<evidence type="ECO:0000256" key="1">
    <source>
        <dbReference type="SAM" id="MobiDB-lite"/>
    </source>
</evidence>
<keyword evidence="2" id="KW-1133">Transmembrane helix</keyword>
<keyword evidence="2" id="KW-0812">Transmembrane</keyword>
<accession>A0ABR8A2C4</accession>
<reference evidence="3 4" key="1">
    <citation type="journal article" date="2020" name="ISME J.">
        <title>Comparative genomics reveals insights into cyanobacterial evolution and habitat adaptation.</title>
        <authorList>
            <person name="Chen M.Y."/>
            <person name="Teng W.K."/>
            <person name="Zhao L."/>
            <person name="Hu C.X."/>
            <person name="Zhou Y.K."/>
            <person name="Han B.P."/>
            <person name="Song L.R."/>
            <person name="Shu W.S."/>
        </authorList>
    </citation>
    <scope>NUCLEOTIDE SEQUENCE [LARGE SCALE GENOMIC DNA]</scope>
    <source>
        <strain evidence="3 4">FACHB-723</strain>
    </source>
</reference>
<dbReference type="Proteomes" id="UP000642094">
    <property type="component" value="Unassembled WGS sequence"/>
</dbReference>
<keyword evidence="2" id="KW-0472">Membrane</keyword>
<evidence type="ECO:0000256" key="2">
    <source>
        <dbReference type="SAM" id="Phobius"/>
    </source>
</evidence>